<dbReference type="InterPro" id="IPR000878">
    <property type="entry name" value="4pyrrol_Mease"/>
</dbReference>
<sequence>MVFYLIGLGLGDAGDITVNGLNIVFLESYTSMLSHGLSVADLEQLYGRTVLEADRELVEQRIESLLDEARSADIALLVVGDPFGATTHAELVLRARAMDVPLKVIHNASIMSAIGCCGLQLYNFGLTVSIPLWTDEWKPDSFLDKILLNRRNGMHTLCLLDIKVKEQTAENLIKGNRIFEPPHFLTCPMAAQQMLNAATERRKCLGKDQQQQRDNDADEQHYCCPQQHNAADDIDERTMVVGMARVGWADQQILHCSLGQMASADLGLPLHVLIVPATDEKLHPIEREMLQLFSQSLFTTIVTFPMLQRAYVGMQCFWGVESSFASMAGVLHTRVGYAGGTSPAPTYANIGDHTEVTELQFDPSCCSYEQILDWFFTNHDPTQRHKKQYASAILWVDESQHQTAEKAMEKANAKYGGRVQTYLNKLDQFHQAEDYHQKYWLRTQRAIFGELNLSDSEVVSSTLAAKLNAFIGGGYTDFDALRQLQKQCKLSDKLIHSVEQIARAGGVGGCH</sequence>
<evidence type="ECO:0000256" key="6">
    <source>
        <dbReference type="ARBA" id="ARBA00012502"/>
    </source>
</evidence>
<gene>
    <name evidence="15" type="ORF">niasHT_034780</name>
</gene>
<dbReference type="Proteomes" id="UP001620626">
    <property type="component" value="Unassembled WGS sequence"/>
</dbReference>
<dbReference type="NCBIfam" id="TIGR00522">
    <property type="entry name" value="dph5"/>
    <property type="match status" value="1"/>
</dbReference>
<feature type="domain" description="Peptide methionine sulphoxide reductase MsrA" evidence="14">
    <location>
        <begin position="310"/>
        <end position="444"/>
    </location>
</feature>
<evidence type="ECO:0000259" key="14">
    <source>
        <dbReference type="Pfam" id="PF01625"/>
    </source>
</evidence>
<evidence type="ECO:0000256" key="5">
    <source>
        <dbReference type="ARBA" id="ARBA00011927"/>
    </source>
</evidence>
<organism evidence="15 16">
    <name type="scientific">Heterodera trifolii</name>
    <dbReference type="NCBI Taxonomy" id="157864"/>
    <lineage>
        <taxon>Eukaryota</taxon>
        <taxon>Metazoa</taxon>
        <taxon>Ecdysozoa</taxon>
        <taxon>Nematoda</taxon>
        <taxon>Chromadorea</taxon>
        <taxon>Rhabditida</taxon>
        <taxon>Tylenchina</taxon>
        <taxon>Tylenchomorpha</taxon>
        <taxon>Tylenchoidea</taxon>
        <taxon>Heteroderidae</taxon>
        <taxon>Heteroderinae</taxon>
        <taxon>Heterodera</taxon>
    </lineage>
</organism>
<dbReference type="InterPro" id="IPR014776">
    <property type="entry name" value="4pyrrole_Mease_sub2"/>
</dbReference>
<keyword evidence="16" id="KW-1185">Reference proteome</keyword>
<proteinExistence type="inferred from homology"/>
<keyword evidence="10" id="KW-0560">Oxidoreductase</keyword>
<dbReference type="SUPFAM" id="SSF53790">
    <property type="entry name" value="Tetrapyrrole methylase"/>
    <property type="match status" value="1"/>
</dbReference>
<dbReference type="EC" id="2.1.1.314" evidence="5"/>
<evidence type="ECO:0000256" key="3">
    <source>
        <dbReference type="ARBA" id="ARBA00005591"/>
    </source>
</evidence>
<dbReference type="HAMAP" id="MF_01401">
    <property type="entry name" value="MsrA"/>
    <property type="match status" value="1"/>
</dbReference>
<evidence type="ECO:0000259" key="13">
    <source>
        <dbReference type="Pfam" id="PF00590"/>
    </source>
</evidence>
<dbReference type="EMBL" id="JBICBT010001342">
    <property type="protein sequence ID" value="KAL3072186.1"/>
    <property type="molecule type" value="Genomic_DNA"/>
</dbReference>
<evidence type="ECO:0000256" key="8">
    <source>
        <dbReference type="ARBA" id="ARBA00022679"/>
    </source>
</evidence>
<dbReference type="Gene3D" id="3.30.950.10">
    <property type="entry name" value="Methyltransferase, Cobalt-precorrin-4 Transmethylase, Domain 2"/>
    <property type="match status" value="1"/>
</dbReference>
<dbReference type="InterPro" id="IPR036509">
    <property type="entry name" value="Met_Sox_Rdtase_MsrA_sf"/>
</dbReference>
<comment type="catalytic activity">
    <reaction evidence="12">
        <text>2-[(3S)-amino-3-carboxypropyl]-L-histidyl-[translation elongation factor 2] + 4 S-adenosyl-L-methionine = diphthine methyl ester-[translation elongation factor 2] + 4 S-adenosyl-L-homocysteine + 3 H(+)</text>
        <dbReference type="Rhea" id="RHEA:42652"/>
        <dbReference type="Rhea" id="RHEA-COMP:9749"/>
        <dbReference type="Rhea" id="RHEA-COMP:10173"/>
        <dbReference type="ChEBI" id="CHEBI:15378"/>
        <dbReference type="ChEBI" id="CHEBI:57856"/>
        <dbReference type="ChEBI" id="CHEBI:59789"/>
        <dbReference type="ChEBI" id="CHEBI:73995"/>
        <dbReference type="ChEBI" id="CHEBI:79005"/>
        <dbReference type="EC" id="2.1.1.314"/>
    </reaction>
</comment>
<keyword evidence="8" id="KW-0808">Transferase</keyword>
<dbReference type="PANTHER" id="PTHR10882">
    <property type="entry name" value="DIPHTHINE SYNTHASE"/>
    <property type="match status" value="1"/>
</dbReference>
<keyword evidence="7" id="KW-0489">Methyltransferase</keyword>
<dbReference type="InterPro" id="IPR004551">
    <property type="entry name" value="Dphthn_synthase"/>
</dbReference>
<dbReference type="NCBIfam" id="TIGR00401">
    <property type="entry name" value="msrA"/>
    <property type="match status" value="1"/>
</dbReference>
<dbReference type="FunFam" id="3.30.1060.10:FF:000004">
    <property type="entry name" value="Peptide methionine sulfoxide reductase A5"/>
    <property type="match status" value="1"/>
</dbReference>
<reference evidence="15 16" key="1">
    <citation type="submission" date="2024-10" db="EMBL/GenBank/DDBJ databases">
        <authorList>
            <person name="Kim D."/>
        </authorList>
    </citation>
    <scope>NUCLEOTIDE SEQUENCE [LARGE SCALE GENOMIC DNA]</scope>
    <source>
        <strain evidence="15">BH-2024</strain>
    </source>
</reference>
<protein>
    <recommendedName>
        <fullName evidence="11">Peptide-methionine (S)-S-oxide reductase</fullName>
        <ecNumber evidence="6">1.8.4.11</ecNumber>
        <ecNumber evidence="5">2.1.1.314</ecNumber>
    </recommendedName>
</protein>
<name>A0ABD2HYX4_9BILA</name>
<accession>A0ABD2HYX4</accession>
<evidence type="ECO:0000256" key="11">
    <source>
        <dbReference type="ARBA" id="ARBA00030643"/>
    </source>
</evidence>
<evidence type="ECO:0000313" key="15">
    <source>
        <dbReference type="EMBL" id="KAL3072186.1"/>
    </source>
</evidence>
<evidence type="ECO:0000256" key="10">
    <source>
        <dbReference type="ARBA" id="ARBA00023002"/>
    </source>
</evidence>
<comment type="pathway">
    <text evidence="2">Protein modification; peptidyl-diphthamide biosynthesis.</text>
</comment>
<dbReference type="InterPro" id="IPR014777">
    <property type="entry name" value="4pyrrole_Mease_sub1"/>
</dbReference>
<dbReference type="AlphaFoldDB" id="A0ABD2HYX4"/>
<dbReference type="CDD" id="cd11647">
    <property type="entry name" value="DHP5_DphB"/>
    <property type="match status" value="1"/>
</dbReference>
<dbReference type="FunFam" id="3.30.950.10:FF:000004">
    <property type="entry name" value="Diphthine synthase putative"/>
    <property type="match status" value="1"/>
</dbReference>
<comment type="function">
    <text evidence="1">S-adenosyl-L-methionine-dependent methyltransferase that catalyzes four methylations of the modified target histidine residue in translation elongation factor 2 (EF-2), to form an intermediate called diphthine methyl ester. The four successive methylation reactions represent the second step of diphthamide biosynthesis.</text>
</comment>
<dbReference type="Pfam" id="PF01625">
    <property type="entry name" value="PMSR"/>
    <property type="match status" value="1"/>
</dbReference>
<dbReference type="GO" id="GO:0008113">
    <property type="term" value="F:peptide-methionine (S)-S-oxide reductase activity"/>
    <property type="evidence" value="ECO:0007669"/>
    <property type="project" value="UniProtKB-EC"/>
</dbReference>
<dbReference type="SUPFAM" id="SSF55068">
    <property type="entry name" value="Peptide methionine sulfoxide reductase"/>
    <property type="match status" value="1"/>
</dbReference>
<dbReference type="GO" id="GO:0032259">
    <property type="term" value="P:methylation"/>
    <property type="evidence" value="ECO:0007669"/>
    <property type="project" value="UniProtKB-KW"/>
</dbReference>
<dbReference type="InterPro" id="IPR035996">
    <property type="entry name" value="4pyrrol_Methylase_sf"/>
</dbReference>
<dbReference type="GO" id="GO:0141133">
    <property type="term" value="F:diphthine methyl ester synthase activity"/>
    <property type="evidence" value="ECO:0007669"/>
    <property type="project" value="UniProtKB-EC"/>
</dbReference>
<dbReference type="EC" id="1.8.4.11" evidence="6"/>
<dbReference type="Pfam" id="PF00590">
    <property type="entry name" value="TP_methylase"/>
    <property type="match status" value="1"/>
</dbReference>
<comment type="similarity">
    <text evidence="3">Belongs to the MsrA Met sulfoxide reductase family.</text>
</comment>
<comment type="similarity">
    <text evidence="4">Belongs to the diphthine synthase family.</text>
</comment>
<evidence type="ECO:0000256" key="2">
    <source>
        <dbReference type="ARBA" id="ARBA00005156"/>
    </source>
</evidence>
<evidence type="ECO:0000313" key="16">
    <source>
        <dbReference type="Proteomes" id="UP001620626"/>
    </source>
</evidence>
<dbReference type="Gene3D" id="3.40.1010.10">
    <property type="entry name" value="Cobalt-precorrin-4 Transmethylase, Domain 1"/>
    <property type="match status" value="1"/>
</dbReference>
<evidence type="ECO:0000256" key="7">
    <source>
        <dbReference type="ARBA" id="ARBA00022603"/>
    </source>
</evidence>
<feature type="domain" description="Tetrapyrrole methylase" evidence="13">
    <location>
        <begin position="3"/>
        <end position="175"/>
    </location>
</feature>
<dbReference type="InterPro" id="IPR002569">
    <property type="entry name" value="Met_Sox_Rdtase_MsrA_dom"/>
</dbReference>
<evidence type="ECO:0000256" key="9">
    <source>
        <dbReference type="ARBA" id="ARBA00022691"/>
    </source>
</evidence>
<keyword evidence="9" id="KW-0949">S-adenosyl-L-methionine</keyword>
<dbReference type="PANTHER" id="PTHR10882:SF0">
    <property type="entry name" value="DIPHTHINE METHYL ESTER SYNTHASE"/>
    <property type="match status" value="1"/>
</dbReference>
<dbReference type="Gene3D" id="3.30.1060.10">
    <property type="entry name" value="Peptide methionine sulphoxide reductase MsrA"/>
    <property type="match status" value="1"/>
</dbReference>
<evidence type="ECO:0000256" key="12">
    <source>
        <dbReference type="ARBA" id="ARBA00048752"/>
    </source>
</evidence>
<comment type="caution">
    <text evidence="15">The sequence shown here is derived from an EMBL/GenBank/DDBJ whole genome shotgun (WGS) entry which is preliminary data.</text>
</comment>
<evidence type="ECO:0000256" key="1">
    <source>
        <dbReference type="ARBA" id="ARBA00004006"/>
    </source>
</evidence>
<evidence type="ECO:0000256" key="4">
    <source>
        <dbReference type="ARBA" id="ARBA00006729"/>
    </source>
</evidence>